<evidence type="ECO:0000313" key="2">
    <source>
        <dbReference type="Proteomes" id="UP000177370"/>
    </source>
</evidence>
<comment type="caution">
    <text evidence="1">The sequence shown here is derived from an EMBL/GenBank/DDBJ whole genome shotgun (WGS) entry which is preliminary data.</text>
</comment>
<organism evidence="1 2">
    <name type="scientific">Candidatus Nomurabacteria bacterium RIFCSPHIGHO2_01_FULL_40_24b</name>
    <dbReference type="NCBI Taxonomy" id="1801739"/>
    <lineage>
        <taxon>Bacteria</taxon>
        <taxon>Candidatus Nomuraibacteriota</taxon>
    </lineage>
</organism>
<proteinExistence type="predicted"/>
<gene>
    <name evidence="1" type="ORF">A2647_00245</name>
</gene>
<reference evidence="1 2" key="1">
    <citation type="journal article" date="2016" name="Nat. Commun.">
        <title>Thousands of microbial genomes shed light on interconnected biogeochemical processes in an aquifer system.</title>
        <authorList>
            <person name="Anantharaman K."/>
            <person name="Brown C.T."/>
            <person name="Hug L.A."/>
            <person name="Sharon I."/>
            <person name="Castelle C.J."/>
            <person name="Probst A.J."/>
            <person name="Thomas B.C."/>
            <person name="Singh A."/>
            <person name="Wilkins M.J."/>
            <person name="Karaoz U."/>
            <person name="Brodie E.L."/>
            <person name="Williams K.H."/>
            <person name="Hubbard S.S."/>
            <person name="Banfield J.F."/>
        </authorList>
    </citation>
    <scope>NUCLEOTIDE SEQUENCE [LARGE SCALE GENOMIC DNA]</scope>
</reference>
<dbReference type="AlphaFoldDB" id="A0A1F6V851"/>
<evidence type="ECO:0000313" key="1">
    <source>
        <dbReference type="EMBL" id="OGI65795.1"/>
    </source>
</evidence>
<dbReference type="Proteomes" id="UP000177370">
    <property type="component" value="Unassembled WGS sequence"/>
</dbReference>
<name>A0A1F6V851_9BACT</name>
<protein>
    <submittedName>
        <fullName evidence="1">Uncharacterized protein</fullName>
    </submittedName>
</protein>
<sequence length="74" mass="8607">MNTYNVTIPKSLSRMGDLVLVPRKEYESLLILRKYKEYTPTPAEKRALRRAELNLKKGKTLSYDELTTKLGFTN</sequence>
<accession>A0A1F6V851</accession>
<dbReference type="EMBL" id="MFTP01000012">
    <property type="protein sequence ID" value="OGI65795.1"/>
    <property type="molecule type" value="Genomic_DNA"/>
</dbReference>